<organism evidence="3 4">
    <name type="scientific">Calocera cornea HHB12733</name>
    <dbReference type="NCBI Taxonomy" id="1353952"/>
    <lineage>
        <taxon>Eukaryota</taxon>
        <taxon>Fungi</taxon>
        <taxon>Dikarya</taxon>
        <taxon>Basidiomycota</taxon>
        <taxon>Agaricomycotina</taxon>
        <taxon>Dacrymycetes</taxon>
        <taxon>Dacrymycetales</taxon>
        <taxon>Dacrymycetaceae</taxon>
        <taxon>Calocera</taxon>
    </lineage>
</organism>
<protein>
    <submittedName>
        <fullName evidence="3">Uncharacterized protein</fullName>
    </submittedName>
</protein>
<feature type="region of interest" description="Disordered" evidence="1">
    <location>
        <begin position="31"/>
        <end position="63"/>
    </location>
</feature>
<dbReference type="AlphaFoldDB" id="A0A165EN18"/>
<sequence>MSSTILSRTSRGQASYPAYDLYTTYTLPLNVSSPTRSAAADKPPEGQLNKRKRSPSPDADKGSSSWNISVIRKISYSLPQGIASISTYCNWVLMSGDGGLNAICHAPTCPPTTYTWPGEGSPLRRIKGIQWHTKAVNTSPGVLEVIASFSASEHVVGSDNSPGSYDSVHIAFQPIPHIIAIIRGSSQPIGFDGTWAAFAEHNGVKAAHLYRVDDKATLSLGLSHQDLDLGVVFAPRSSTAICFSIETELFRIHNVPPLDVHVGYIPCQLKVYVDPTAGSIFVMRRDDFIGLFTNILTEEDTEHRQIPKPWSRIAIPSDYYLGDFALIEEGRYIITILHDRRGRQPTLLQLTSLPPLPRKLLNDDNDAPDPTTVTLLKSEPGENNILLHSNCIVTIPDPVWPGIKLLLGQRHSSLWVQLSIVLPSGVLSPLEPKVLDGTVIDIVPIAEEHLMDRLSELEDRLKTSVALPYQFAKDEMLDTAEWEDWDEEDWLVGDSLAGLERELETWPNGILAGLRVCYAFSDIIHIVAFRSEGTMSEIVFYTGTGFSKRFFAFQLDYEIRSPAHHRYRLRQSNSSAAQAHQLLFQPADPKRDRSPHPDLLDQLMVMNYIYCISITVAATGVFHVLQRRAEQRTSPTRHHPYAFLGGPISPVTRTERSLDTLDQNGAVRVLDVYTGTIQDASENGTLDSHQSHGDTPEIFSPIVFLKSVAQP</sequence>
<keyword evidence="2" id="KW-1133">Transmembrane helix</keyword>
<feature type="transmembrane region" description="Helical" evidence="2">
    <location>
        <begin position="605"/>
        <end position="625"/>
    </location>
</feature>
<evidence type="ECO:0000256" key="2">
    <source>
        <dbReference type="SAM" id="Phobius"/>
    </source>
</evidence>
<keyword evidence="4" id="KW-1185">Reference proteome</keyword>
<dbReference type="OrthoDB" id="10650880at2759"/>
<proteinExistence type="predicted"/>
<keyword evidence="2" id="KW-0812">Transmembrane</keyword>
<accession>A0A165EN18</accession>
<evidence type="ECO:0000256" key="1">
    <source>
        <dbReference type="SAM" id="MobiDB-lite"/>
    </source>
</evidence>
<reference evidence="3 4" key="1">
    <citation type="journal article" date="2016" name="Mol. Biol. Evol.">
        <title>Comparative Genomics of Early-Diverging Mushroom-Forming Fungi Provides Insights into the Origins of Lignocellulose Decay Capabilities.</title>
        <authorList>
            <person name="Nagy L.G."/>
            <person name="Riley R."/>
            <person name="Tritt A."/>
            <person name="Adam C."/>
            <person name="Daum C."/>
            <person name="Floudas D."/>
            <person name="Sun H."/>
            <person name="Yadav J.S."/>
            <person name="Pangilinan J."/>
            <person name="Larsson K.H."/>
            <person name="Matsuura K."/>
            <person name="Barry K."/>
            <person name="Labutti K."/>
            <person name="Kuo R."/>
            <person name="Ohm R.A."/>
            <person name="Bhattacharya S.S."/>
            <person name="Shirouzu T."/>
            <person name="Yoshinaga Y."/>
            <person name="Martin F.M."/>
            <person name="Grigoriev I.V."/>
            <person name="Hibbett D.S."/>
        </authorList>
    </citation>
    <scope>NUCLEOTIDE SEQUENCE [LARGE SCALE GENOMIC DNA]</scope>
    <source>
        <strain evidence="3 4">HHB12733</strain>
    </source>
</reference>
<dbReference type="InParanoid" id="A0A165EN18"/>
<evidence type="ECO:0000313" key="3">
    <source>
        <dbReference type="EMBL" id="KZT55189.1"/>
    </source>
</evidence>
<dbReference type="EMBL" id="KV423999">
    <property type="protein sequence ID" value="KZT55189.1"/>
    <property type="molecule type" value="Genomic_DNA"/>
</dbReference>
<gene>
    <name evidence="3" type="ORF">CALCODRAFT_510253</name>
</gene>
<evidence type="ECO:0000313" key="4">
    <source>
        <dbReference type="Proteomes" id="UP000076842"/>
    </source>
</evidence>
<keyword evidence="2" id="KW-0472">Membrane</keyword>
<dbReference type="Proteomes" id="UP000076842">
    <property type="component" value="Unassembled WGS sequence"/>
</dbReference>
<name>A0A165EN18_9BASI</name>